<feature type="non-terminal residue" evidence="1">
    <location>
        <position position="84"/>
    </location>
</feature>
<reference evidence="1" key="1">
    <citation type="submission" date="2024-09" db="EMBL/GenBank/DDBJ databases">
        <title>Black Yeasts Isolated from many extreme environments.</title>
        <authorList>
            <person name="Coleine C."/>
            <person name="Stajich J.E."/>
            <person name="Selbmann L."/>
        </authorList>
    </citation>
    <scope>NUCLEOTIDE SEQUENCE</scope>
    <source>
        <strain evidence="1">CCFEE 5737</strain>
    </source>
</reference>
<sequence>ADDPLNNQLLEQATKPIASSEYQYRPPNQLADERELGGHHRDLLAAMGGVPMSAQSSQGGYSEAGGLPISRTNSAMGGLRRTAS</sequence>
<evidence type="ECO:0000313" key="2">
    <source>
        <dbReference type="Proteomes" id="UP001186974"/>
    </source>
</evidence>
<name>A0ACC3DF40_9PEZI</name>
<keyword evidence="2" id="KW-1185">Reference proteome</keyword>
<accession>A0ACC3DF40</accession>
<dbReference type="Proteomes" id="UP001186974">
    <property type="component" value="Unassembled WGS sequence"/>
</dbReference>
<protein>
    <submittedName>
        <fullName evidence="1">Uncharacterized protein</fullName>
    </submittedName>
</protein>
<dbReference type="EMBL" id="JAWDJW010005753">
    <property type="protein sequence ID" value="KAK3066683.1"/>
    <property type="molecule type" value="Genomic_DNA"/>
</dbReference>
<gene>
    <name evidence="1" type="ORF">LTS18_001556</name>
</gene>
<feature type="non-terminal residue" evidence="1">
    <location>
        <position position="1"/>
    </location>
</feature>
<organism evidence="1 2">
    <name type="scientific">Coniosporium uncinatum</name>
    <dbReference type="NCBI Taxonomy" id="93489"/>
    <lineage>
        <taxon>Eukaryota</taxon>
        <taxon>Fungi</taxon>
        <taxon>Dikarya</taxon>
        <taxon>Ascomycota</taxon>
        <taxon>Pezizomycotina</taxon>
        <taxon>Dothideomycetes</taxon>
        <taxon>Dothideomycetes incertae sedis</taxon>
        <taxon>Coniosporium</taxon>
    </lineage>
</organism>
<evidence type="ECO:0000313" key="1">
    <source>
        <dbReference type="EMBL" id="KAK3066683.1"/>
    </source>
</evidence>
<proteinExistence type="predicted"/>
<comment type="caution">
    <text evidence="1">The sequence shown here is derived from an EMBL/GenBank/DDBJ whole genome shotgun (WGS) entry which is preliminary data.</text>
</comment>